<evidence type="ECO:0000259" key="6">
    <source>
        <dbReference type="PROSITE" id="PS51007"/>
    </source>
</evidence>
<dbReference type="SUPFAM" id="SSF46626">
    <property type="entry name" value="Cytochrome c"/>
    <property type="match status" value="1"/>
</dbReference>
<dbReference type="EMBL" id="JAGMWN010000002">
    <property type="protein sequence ID" value="MBP5856556.1"/>
    <property type="molecule type" value="Genomic_DNA"/>
</dbReference>
<evidence type="ECO:0000256" key="5">
    <source>
        <dbReference type="SAM" id="SignalP"/>
    </source>
</evidence>
<evidence type="ECO:0000313" key="7">
    <source>
        <dbReference type="EMBL" id="MBP5856556.1"/>
    </source>
</evidence>
<sequence length="496" mass="53516">MRHILNPGRVHTLIGLCLAACGGMGAAVLAAAPVDLPHAAFEAGEDRPGGAATSDKAFDRNAFSHASANMPFEKELDFKIGNGFFKRIWVSAPSSTQAADGLGPVFNAKACQRCHLKDGRGHPPAGNYPEDTAVSMFLRLSVPPATAAERRLIEEGRRNVIPEPTYGGQLQDFSVQGVPAEGRMHIEYTERTVALADGTEVSLRVPHYSVTDLGYGPMHPDTMISPRIAPQMIGLGLLELVPEADILAAADPDDADGDGISGRPNRVWSHVEGRVKLGRFGWKAGAPSIDEQTQSAFNGDIGISTPLFPDAYGDCTDGQAECRAAPSGASPQYNDLEAHGEVVDLVTFYSRNLAVPARRDPRDPTVLAGKKLFNDAGCAACHTPRHVTAASETQPWLGGQTIWPYSDMLLHDMGEGLADNRPEGRANGREWRTAPLWGIGMTERVNDHTNFLHDGRARNLLEAILWHGGEAEAARERVRMMTRAEREALIAFLNSL</sequence>
<protein>
    <submittedName>
        <fullName evidence="7">C-type cytochrome</fullName>
    </submittedName>
</protein>
<evidence type="ECO:0000256" key="4">
    <source>
        <dbReference type="PROSITE-ProRule" id="PRU00433"/>
    </source>
</evidence>
<proteinExistence type="predicted"/>
<dbReference type="PANTHER" id="PTHR30600:SF4">
    <property type="entry name" value="CYTOCHROME C DOMAIN-CONTAINING PROTEIN"/>
    <property type="match status" value="1"/>
</dbReference>
<dbReference type="GO" id="GO:0004130">
    <property type="term" value="F:cytochrome-c peroxidase activity"/>
    <property type="evidence" value="ECO:0007669"/>
    <property type="project" value="TreeGrafter"/>
</dbReference>
<dbReference type="Pfam" id="PF06537">
    <property type="entry name" value="DHOR"/>
    <property type="match status" value="1"/>
</dbReference>
<keyword evidence="2 4" id="KW-0479">Metal-binding</keyword>
<gene>
    <name evidence="7" type="ORF">KAJ83_06025</name>
</gene>
<reference evidence="7" key="1">
    <citation type="submission" date="2021-04" db="EMBL/GenBank/DDBJ databases">
        <authorList>
            <person name="Zhang D.-C."/>
        </authorList>
    </citation>
    <scope>NUCLEOTIDE SEQUENCE</scope>
    <source>
        <strain evidence="7">CGMCC 1.15697</strain>
    </source>
</reference>
<keyword evidence="8" id="KW-1185">Reference proteome</keyword>
<dbReference type="PROSITE" id="PS51007">
    <property type="entry name" value="CYTC"/>
    <property type="match status" value="1"/>
</dbReference>
<organism evidence="7 8">
    <name type="scientific">Marivibrio halodurans</name>
    <dbReference type="NCBI Taxonomy" id="2039722"/>
    <lineage>
        <taxon>Bacteria</taxon>
        <taxon>Pseudomonadati</taxon>
        <taxon>Pseudomonadota</taxon>
        <taxon>Alphaproteobacteria</taxon>
        <taxon>Rhodospirillales</taxon>
        <taxon>Rhodospirillaceae</taxon>
        <taxon>Marivibrio</taxon>
    </lineage>
</organism>
<feature type="chain" id="PRO_5035290947" evidence="5">
    <location>
        <begin position="27"/>
        <end position="496"/>
    </location>
</feature>
<dbReference type="PANTHER" id="PTHR30600">
    <property type="entry name" value="CYTOCHROME C PEROXIDASE-RELATED"/>
    <property type="match status" value="1"/>
</dbReference>
<dbReference type="InterPro" id="IPR010538">
    <property type="entry name" value="DHOR"/>
</dbReference>
<feature type="domain" description="Cytochrome c" evidence="6">
    <location>
        <begin position="364"/>
        <end position="496"/>
    </location>
</feature>
<dbReference type="AlphaFoldDB" id="A0A8J7V1X5"/>
<comment type="caution">
    <text evidence="7">The sequence shown here is derived from an EMBL/GenBank/DDBJ whole genome shotgun (WGS) entry which is preliminary data.</text>
</comment>
<dbReference type="InterPro" id="IPR009056">
    <property type="entry name" value="Cyt_c-like_dom"/>
</dbReference>
<dbReference type="GO" id="GO:0046872">
    <property type="term" value="F:metal ion binding"/>
    <property type="evidence" value="ECO:0007669"/>
    <property type="project" value="UniProtKB-KW"/>
</dbReference>
<dbReference type="Proteomes" id="UP000672602">
    <property type="component" value="Unassembled WGS sequence"/>
</dbReference>
<dbReference type="InterPro" id="IPR051395">
    <property type="entry name" value="Cytochrome_c_Peroxidase/MauG"/>
</dbReference>
<evidence type="ECO:0000256" key="3">
    <source>
        <dbReference type="ARBA" id="ARBA00023004"/>
    </source>
</evidence>
<keyword evidence="3 4" id="KW-0408">Iron</keyword>
<evidence type="ECO:0000313" key="8">
    <source>
        <dbReference type="Proteomes" id="UP000672602"/>
    </source>
</evidence>
<feature type="signal peptide" evidence="5">
    <location>
        <begin position="1"/>
        <end position="26"/>
    </location>
</feature>
<dbReference type="PIRSF" id="PIRSF028099">
    <property type="entry name" value="DUF1111"/>
    <property type="match status" value="1"/>
</dbReference>
<accession>A0A8J7V1X5</accession>
<evidence type="ECO:0000256" key="1">
    <source>
        <dbReference type="ARBA" id="ARBA00022617"/>
    </source>
</evidence>
<dbReference type="GO" id="GO:0009055">
    <property type="term" value="F:electron transfer activity"/>
    <property type="evidence" value="ECO:0007669"/>
    <property type="project" value="InterPro"/>
</dbReference>
<evidence type="ECO:0000256" key="2">
    <source>
        <dbReference type="ARBA" id="ARBA00022723"/>
    </source>
</evidence>
<dbReference type="Gene3D" id="1.10.760.10">
    <property type="entry name" value="Cytochrome c-like domain"/>
    <property type="match status" value="1"/>
</dbReference>
<dbReference type="GO" id="GO:0020037">
    <property type="term" value="F:heme binding"/>
    <property type="evidence" value="ECO:0007669"/>
    <property type="project" value="InterPro"/>
</dbReference>
<keyword evidence="1 4" id="KW-0349">Heme</keyword>
<dbReference type="InterPro" id="IPR036909">
    <property type="entry name" value="Cyt_c-like_dom_sf"/>
</dbReference>
<keyword evidence="5" id="KW-0732">Signal</keyword>
<name>A0A8J7V1X5_9PROT</name>